<reference evidence="1" key="1">
    <citation type="submission" date="2024-06" db="EMBL/GenBank/DDBJ databases">
        <title>The genome sequences of Kitasatospora sp. strain HUAS MG31.</title>
        <authorList>
            <person name="Mo P."/>
        </authorList>
    </citation>
    <scope>NUCLEOTIDE SEQUENCE</scope>
    <source>
        <strain evidence="1">HUAS MG31</strain>
    </source>
</reference>
<proteinExistence type="predicted"/>
<evidence type="ECO:0000313" key="1">
    <source>
        <dbReference type="EMBL" id="XCM78029.1"/>
    </source>
</evidence>
<name>A0AAU8JRU8_9ACTN</name>
<accession>A0AAU8JRU8</accession>
<organism evidence="1">
    <name type="scientific">Kitasatospora camelliae</name>
    <dbReference type="NCBI Taxonomy" id="3156397"/>
    <lineage>
        <taxon>Bacteria</taxon>
        <taxon>Bacillati</taxon>
        <taxon>Actinomycetota</taxon>
        <taxon>Actinomycetes</taxon>
        <taxon>Kitasatosporales</taxon>
        <taxon>Streptomycetaceae</taxon>
        <taxon>Kitasatospora</taxon>
    </lineage>
</organism>
<dbReference type="EMBL" id="CP159872">
    <property type="protein sequence ID" value="XCM78029.1"/>
    <property type="molecule type" value="Genomic_DNA"/>
</dbReference>
<protein>
    <submittedName>
        <fullName evidence="1">Uncharacterized protein</fullName>
    </submittedName>
</protein>
<gene>
    <name evidence="1" type="ORF">ABWK59_03315</name>
</gene>
<sequence length="70" mass="7678">MSTAPHHPGDHSSVPDPERALKYAVQHVAGDRAQYGAPVYFLSDRQNREAFGTPVRLPAPFSLDLDTTAF</sequence>
<dbReference type="AlphaFoldDB" id="A0AAU8JRU8"/>
<dbReference type="RefSeq" id="WP_354637772.1">
    <property type="nucleotide sequence ID" value="NZ_CP159872.1"/>
</dbReference>
<dbReference type="KEGG" id="kcm:ABWK59_03315"/>